<name>A0ABQ0N0V9_9GAMM</name>
<keyword evidence="6" id="KW-0413">Isomerase</keyword>
<reference evidence="12 13" key="1">
    <citation type="submission" date="2017-06" db="EMBL/GenBank/DDBJ databases">
        <title>Whole Genome Sequences of Colwellia marinimaniae MTCD1.</title>
        <authorList>
            <person name="Kusumoto H."/>
            <person name="Inoue M."/>
            <person name="Tanikawa K."/>
            <person name="Maeji H."/>
            <person name="Cameron J.H."/>
            <person name="Bartlett D.H."/>
        </authorList>
    </citation>
    <scope>NUCLEOTIDE SEQUENCE [LARGE SCALE GENOMIC DNA]</scope>
    <source>
        <strain evidence="12 13">MTCD1</strain>
    </source>
</reference>
<evidence type="ECO:0000313" key="13">
    <source>
        <dbReference type="Proteomes" id="UP000197068"/>
    </source>
</evidence>
<dbReference type="InterPro" id="IPR000212">
    <property type="entry name" value="DNA_helicase_UvrD/REP"/>
</dbReference>
<evidence type="ECO:0000256" key="8">
    <source>
        <dbReference type="ARBA" id="ARBA00034808"/>
    </source>
</evidence>
<dbReference type="InterPro" id="IPR027417">
    <property type="entry name" value="P-loop_NTPase"/>
</dbReference>
<dbReference type="Proteomes" id="UP000197068">
    <property type="component" value="Unassembled WGS sequence"/>
</dbReference>
<dbReference type="SUPFAM" id="SSF52540">
    <property type="entry name" value="P-loop containing nucleoside triphosphate hydrolases"/>
    <property type="match status" value="1"/>
</dbReference>
<proteinExistence type="inferred from homology"/>
<dbReference type="EC" id="5.6.2.4" evidence="8"/>
<evidence type="ECO:0000256" key="4">
    <source>
        <dbReference type="ARBA" id="ARBA00022806"/>
    </source>
</evidence>
<keyword evidence="4 10" id="KW-0347">Helicase</keyword>
<dbReference type="PROSITE" id="PS51198">
    <property type="entry name" value="UVRD_HELICASE_ATP_BIND"/>
    <property type="match status" value="1"/>
</dbReference>
<evidence type="ECO:0000256" key="10">
    <source>
        <dbReference type="PROSITE-ProRule" id="PRU00560"/>
    </source>
</evidence>
<dbReference type="Pfam" id="PF00580">
    <property type="entry name" value="UvrD-helicase"/>
    <property type="match status" value="1"/>
</dbReference>
<dbReference type="Gene3D" id="3.40.91.30">
    <property type="match status" value="1"/>
</dbReference>
<comment type="caution">
    <text evidence="12">The sequence shown here is derived from an EMBL/GenBank/DDBJ whole genome shotgun (WGS) entry which is preliminary data.</text>
</comment>
<evidence type="ECO:0000256" key="7">
    <source>
        <dbReference type="ARBA" id="ARBA00034617"/>
    </source>
</evidence>
<feature type="domain" description="UvrD-like helicase ATP-binding" evidence="11">
    <location>
        <begin position="195"/>
        <end position="661"/>
    </location>
</feature>
<evidence type="ECO:0000313" key="12">
    <source>
        <dbReference type="EMBL" id="GAW97616.1"/>
    </source>
</evidence>
<evidence type="ECO:0000256" key="2">
    <source>
        <dbReference type="ARBA" id="ARBA00022741"/>
    </source>
</evidence>
<evidence type="ECO:0000256" key="3">
    <source>
        <dbReference type="ARBA" id="ARBA00022801"/>
    </source>
</evidence>
<protein>
    <recommendedName>
        <fullName evidence="8">DNA 3'-5' helicase</fullName>
        <ecNumber evidence="8">5.6.2.4</ecNumber>
    </recommendedName>
</protein>
<dbReference type="RefSeq" id="WP_057180717.1">
    <property type="nucleotide sequence ID" value="NZ_BDQM01000039.1"/>
</dbReference>
<sequence length="994" mass="113339">MQLETQGLIKWWHKFRGIELRVVLDNTQITITNTSKIHKLSLNDIEQFEIQSGWFLDVLTISCSNEPPIVLKGFKSAQLNSFKQQFIQSLLTLVASSDRWQQFQTSLEQLTNREVYLSSTEWQPIAQLHQLFTKFSHLGIDASQLTNPVHRDVFIQAQKLSGKDVSELGRELHNQSVVPVLLTKYKTFFDTVEKLPLTEKQRIACVTNDDHNLVIAGAGTGKTATLIGKAGFLVEANIAKAKNVLMLAFGNKAATEMNERIKDRIPLVGEDFKASTFHALGNEIIANHYGYKKAVTPFSEQPHQFTSFINESLEQLAQADESYKALLVNYFSSLGTPAKSELDFDNIDDYHEFLSSCRLVTLKGEWVKSVGELRVANFLTLNGVAYEYEANYKYDTKSVARRQYQPDFYLPEADIYIEYLGLNRKFETAPFVDQQSYLEGLEWKRELHRNKATIMAELYSYQLTEGSLQKNLTQILIDNHVEIKTIPLDEIFKKLKEENETQWQGFIELLQRFLGLFKEGGFTVELLLNSISAEVCDIERTRAFLNIFSPVFESYQEHLEETDTVDFSDMIALAVDIIEKGKFFHSYSHILVDEFQDISGGRAKLLKALLASKPNMRLFAVGDDWQSIYRFNGADIALFTEFSKSFSPSTAVPLDKTFRFNNKIHHVSSQFVMANPGQLKKQITTHANVDSPALRLVDIKKDLPTHSVLHIKEQKQQAYVKVLQRTLNTFNRSAEQKDKRLSVLIIGRFRQENMPMLDGIDFSRHPFEFLDVNYVTAHASKGLEADYVVVLGVEVGSFPSSRENDELIDLVLPNKEDYLYAEERRLFYVALTRAKHFVYILFDSDQGSPFLTEINKYGNKLVDNKLADSFAKWHCPSCKSGILKPLPTKYGKTFYKCSLAPACDTTMNACKHCNSPMQTHVKGFRHCLGCGEVELGCLRCGSGTMVSRLENDPNRETFYGCNRFRRGADDSCGENIRLEAFDKRYSEAKKVLAD</sequence>
<gene>
    <name evidence="12" type="ORF">MTCD1_03254</name>
</gene>
<feature type="binding site" evidence="10">
    <location>
        <begin position="216"/>
        <end position="223"/>
    </location>
    <ligand>
        <name>ATP</name>
        <dbReference type="ChEBI" id="CHEBI:30616"/>
    </ligand>
</feature>
<comment type="similarity">
    <text evidence="1">Belongs to the helicase family. UvrD subfamily.</text>
</comment>
<organism evidence="12 13">
    <name type="scientific">Colwellia marinimaniae</name>
    <dbReference type="NCBI Taxonomy" id="1513592"/>
    <lineage>
        <taxon>Bacteria</taxon>
        <taxon>Pseudomonadati</taxon>
        <taxon>Pseudomonadota</taxon>
        <taxon>Gammaproteobacteria</taxon>
        <taxon>Alteromonadales</taxon>
        <taxon>Colwelliaceae</taxon>
        <taxon>Colwellia</taxon>
    </lineage>
</organism>
<dbReference type="Gene3D" id="1.10.10.160">
    <property type="match status" value="1"/>
</dbReference>
<dbReference type="InterPro" id="IPR013986">
    <property type="entry name" value="DExx_box_DNA_helicase_dom_sf"/>
</dbReference>
<dbReference type="PANTHER" id="PTHR11070:SF63">
    <property type="entry name" value="DNA HELICASE IV"/>
    <property type="match status" value="1"/>
</dbReference>
<dbReference type="GO" id="GO:0003678">
    <property type="term" value="F:DNA helicase activity"/>
    <property type="evidence" value="ECO:0007669"/>
    <property type="project" value="UniProtKB-EC"/>
</dbReference>
<keyword evidence="13" id="KW-1185">Reference proteome</keyword>
<evidence type="ECO:0000256" key="6">
    <source>
        <dbReference type="ARBA" id="ARBA00023235"/>
    </source>
</evidence>
<dbReference type="GO" id="GO:0016787">
    <property type="term" value="F:hydrolase activity"/>
    <property type="evidence" value="ECO:0007669"/>
    <property type="project" value="UniProtKB-KW"/>
</dbReference>
<evidence type="ECO:0000256" key="1">
    <source>
        <dbReference type="ARBA" id="ARBA00009922"/>
    </source>
</evidence>
<dbReference type="InterPro" id="IPR014017">
    <property type="entry name" value="DNA_helicase_UvrD-like_C"/>
</dbReference>
<comment type="catalytic activity">
    <reaction evidence="9">
        <text>ATP + H2O = ADP + phosphate + H(+)</text>
        <dbReference type="Rhea" id="RHEA:13065"/>
        <dbReference type="ChEBI" id="CHEBI:15377"/>
        <dbReference type="ChEBI" id="CHEBI:15378"/>
        <dbReference type="ChEBI" id="CHEBI:30616"/>
        <dbReference type="ChEBI" id="CHEBI:43474"/>
        <dbReference type="ChEBI" id="CHEBI:456216"/>
        <dbReference type="EC" id="5.6.2.4"/>
    </reaction>
</comment>
<accession>A0ABQ0N0V9</accession>
<dbReference type="EMBL" id="BDQM01000039">
    <property type="protein sequence ID" value="GAW97616.1"/>
    <property type="molecule type" value="Genomic_DNA"/>
</dbReference>
<keyword evidence="3 10" id="KW-0378">Hydrolase</keyword>
<dbReference type="Gene3D" id="3.40.50.300">
    <property type="entry name" value="P-loop containing nucleotide triphosphate hydrolases"/>
    <property type="match status" value="3"/>
</dbReference>
<keyword evidence="2 10" id="KW-0547">Nucleotide-binding</keyword>
<keyword evidence="5 10" id="KW-0067">ATP-binding</keyword>
<dbReference type="InterPro" id="IPR014016">
    <property type="entry name" value="UvrD-like_ATP-bd"/>
</dbReference>
<comment type="catalytic activity">
    <reaction evidence="7">
        <text>Couples ATP hydrolysis with the unwinding of duplex DNA by translocating in the 3'-5' direction.</text>
        <dbReference type="EC" id="5.6.2.4"/>
    </reaction>
</comment>
<evidence type="ECO:0000256" key="5">
    <source>
        <dbReference type="ARBA" id="ARBA00022840"/>
    </source>
</evidence>
<evidence type="ECO:0000256" key="9">
    <source>
        <dbReference type="ARBA" id="ARBA00048988"/>
    </source>
</evidence>
<dbReference type="Pfam" id="PF13361">
    <property type="entry name" value="UvrD_C"/>
    <property type="match status" value="1"/>
</dbReference>
<evidence type="ECO:0000259" key="11">
    <source>
        <dbReference type="PROSITE" id="PS51198"/>
    </source>
</evidence>
<dbReference type="PANTHER" id="PTHR11070">
    <property type="entry name" value="UVRD / RECB / PCRA DNA HELICASE FAMILY MEMBER"/>
    <property type="match status" value="1"/>
</dbReference>